<dbReference type="FunFam" id="3.40.50.720:FF:000085">
    <property type="entry name" value="Dihydroflavonol reductase"/>
    <property type="match status" value="1"/>
</dbReference>
<evidence type="ECO:0000256" key="2">
    <source>
        <dbReference type="RuleBase" id="RU004475"/>
    </source>
</evidence>
<sequence>MPQDKTTYAVTGANGFIASYLIKKLLDQGFNVNCTIRSLDSVKERSSHLIALDPEGNRLKFFEADLLKDGSFAECFKGVEGVFHTASPFQIFVEDAQRDLVDPALKGTENVVKEALKSPTVKRIVVTSSVAAVRNSLKSAGEPFNENDWNTTSTLETEAYPLSKVLAEKKAWELVQNKELNTRGVRLTTVNPSFVLGPPLSDRTDSTSVVAIKEILENAHTKGLPKLRFGCVYIGDVVDAHIHAMLDDNAQGRYIVSSYDAITRQQMAEWLHEKYPHVQTATAEGGEYNPDTKIDASKVQKDFGMKLTPVRDAVLEQAEQLYKLGIVKKQQ</sequence>
<dbReference type="AlphaFoldDB" id="A0A7S1KM56"/>
<dbReference type="EMBL" id="HBGD01001995">
    <property type="protein sequence ID" value="CAD9078433.1"/>
    <property type="molecule type" value="Transcribed_RNA"/>
</dbReference>
<dbReference type="Pfam" id="PF01073">
    <property type="entry name" value="3Beta_HSD"/>
    <property type="match status" value="1"/>
</dbReference>
<name>A0A7S1KM56_9EUKA</name>
<gene>
    <name evidence="4" type="ORF">PCOS0759_LOCUS1665</name>
</gene>
<dbReference type="InterPro" id="IPR036291">
    <property type="entry name" value="NAD(P)-bd_dom_sf"/>
</dbReference>
<dbReference type="GO" id="GO:0016616">
    <property type="term" value="F:oxidoreductase activity, acting on the CH-OH group of donors, NAD or NADP as acceptor"/>
    <property type="evidence" value="ECO:0007669"/>
    <property type="project" value="InterPro"/>
</dbReference>
<dbReference type="InterPro" id="IPR050425">
    <property type="entry name" value="NAD(P)_dehydrat-like"/>
</dbReference>
<dbReference type="InterPro" id="IPR002225">
    <property type="entry name" value="3Beta_OHSteriod_DH/Estase"/>
</dbReference>
<proteinExistence type="inferred from homology"/>
<protein>
    <recommendedName>
        <fullName evidence="3">3-beta hydroxysteroid dehydrogenase/isomerase domain-containing protein</fullName>
    </recommendedName>
</protein>
<evidence type="ECO:0000259" key="3">
    <source>
        <dbReference type="Pfam" id="PF01073"/>
    </source>
</evidence>
<keyword evidence="1 2" id="KW-0560">Oxidoreductase</keyword>
<dbReference type="Gene3D" id="3.40.50.720">
    <property type="entry name" value="NAD(P)-binding Rossmann-like Domain"/>
    <property type="match status" value="1"/>
</dbReference>
<organism evidence="4">
    <name type="scientific">Percolomonas cosmopolitus</name>
    <dbReference type="NCBI Taxonomy" id="63605"/>
    <lineage>
        <taxon>Eukaryota</taxon>
        <taxon>Discoba</taxon>
        <taxon>Heterolobosea</taxon>
        <taxon>Tetramitia</taxon>
        <taxon>Eutetramitia</taxon>
        <taxon>Percolomonadidae</taxon>
        <taxon>Percolomonas</taxon>
    </lineage>
</organism>
<comment type="similarity">
    <text evidence="2">Belongs to the 3-beta-HSD family.</text>
</comment>
<dbReference type="GO" id="GO:0006694">
    <property type="term" value="P:steroid biosynthetic process"/>
    <property type="evidence" value="ECO:0007669"/>
    <property type="project" value="InterPro"/>
</dbReference>
<feature type="domain" description="3-beta hydroxysteroid dehydrogenase/isomerase" evidence="3">
    <location>
        <begin position="9"/>
        <end position="246"/>
    </location>
</feature>
<reference evidence="4" key="1">
    <citation type="submission" date="2021-01" db="EMBL/GenBank/DDBJ databases">
        <authorList>
            <person name="Corre E."/>
            <person name="Pelletier E."/>
            <person name="Niang G."/>
            <person name="Scheremetjew M."/>
            <person name="Finn R."/>
            <person name="Kale V."/>
            <person name="Holt S."/>
            <person name="Cochrane G."/>
            <person name="Meng A."/>
            <person name="Brown T."/>
            <person name="Cohen L."/>
        </authorList>
    </citation>
    <scope>NUCLEOTIDE SEQUENCE</scope>
    <source>
        <strain evidence="4">WS</strain>
    </source>
</reference>
<evidence type="ECO:0000313" key="4">
    <source>
        <dbReference type="EMBL" id="CAD9078433.1"/>
    </source>
</evidence>
<dbReference type="SUPFAM" id="SSF51735">
    <property type="entry name" value="NAD(P)-binding Rossmann-fold domains"/>
    <property type="match status" value="1"/>
</dbReference>
<dbReference type="PANTHER" id="PTHR10366:SF564">
    <property type="entry name" value="STEROL-4-ALPHA-CARBOXYLATE 3-DEHYDROGENASE, DECARBOXYLATING"/>
    <property type="match status" value="1"/>
</dbReference>
<dbReference type="PANTHER" id="PTHR10366">
    <property type="entry name" value="NAD DEPENDENT EPIMERASE/DEHYDRATASE"/>
    <property type="match status" value="1"/>
</dbReference>
<accession>A0A7S1KM56</accession>
<evidence type="ECO:0000256" key="1">
    <source>
        <dbReference type="ARBA" id="ARBA00023002"/>
    </source>
</evidence>